<dbReference type="InterPro" id="IPR021804">
    <property type="entry name" value="DUF3375"/>
</dbReference>
<proteinExistence type="predicted"/>
<protein>
    <submittedName>
        <fullName evidence="1">DUF3375 domain-containing protein</fullName>
    </submittedName>
</protein>
<dbReference type="AlphaFoldDB" id="A0A5C8HP41"/>
<accession>A0A5C8HP41</accession>
<dbReference type="Pfam" id="PF11855">
    <property type="entry name" value="DUF3375"/>
    <property type="match status" value="1"/>
</dbReference>
<dbReference type="RefSeq" id="WP_147826169.1">
    <property type="nucleotide sequence ID" value="NZ_BAAARG010000003.1"/>
</dbReference>
<gene>
    <name evidence="1" type="ORF">FVP60_10125</name>
</gene>
<dbReference type="OrthoDB" id="3756696at2"/>
<dbReference type="Proteomes" id="UP000321196">
    <property type="component" value="Unassembled WGS sequence"/>
</dbReference>
<organism evidence="1 2">
    <name type="scientific">Microbacterium mitrae</name>
    <dbReference type="NCBI Taxonomy" id="664640"/>
    <lineage>
        <taxon>Bacteria</taxon>
        <taxon>Bacillati</taxon>
        <taxon>Actinomycetota</taxon>
        <taxon>Actinomycetes</taxon>
        <taxon>Micrococcales</taxon>
        <taxon>Microbacteriaceae</taxon>
        <taxon>Microbacterium</taxon>
    </lineage>
</organism>
<sequence>MSEIGGELARTIETFDQPTLTLIHQTHAPVVVAVLNSCFSREIRLVGTARLHTMVEQMLAEISTSGRDVTIPTGTGREVCMKWMKAQWLIRSATEDGSEVYSLTSHAQQAIDFMANLRQERTGLSEHRVANIIATARRINRESNPDRNARVAILEAEYVEIGVELDRLRAGGEIKRMSDDRLLEGFAELLSLVAQLPSDFKRVEESFRAVRSEILEDFRAERRAPGDVIDRYLDRIDNLVTATAEGRAFEGAFALLRDDALLQQLRADVNVLIEQGELFLVDRDRTDLRGIVPLMRAGLDSAMDQRSRITEVLRTYITSRDPGQDQEFDALLRELEGAVAKWLGVAGARATVPMELLPGKPEIETLKERYYDPSDDRPLPEFEVVDGESPEAMSLNELRRFGGPHLEQLGEALFSAEGRIDEWTLSGVFSTLPADARRPVDMLGLFHLATNSDGLIKIDDEELYSTVRPDGTRATFMAPLYVPGEQQAEDEP</sequence>
<name>A0A5C8HP41_9MICO</name>
<evidence type="ECO:0000313" key="2">
    <source>
        <dbReference type="Proteomes" id="UP000321196"/>
    </source>
</evidence>
<reference evidence="1 2" key="1">
    <citation type="submission" date="2019-08" db="EMBL/GenBank/DDBJ databases">
        <authorList>
            <person name="Dong K."/>
        </authorList>
    </citation>
    <scope>NUCLEOTIDE SEQUENCE [LARGE SCALE GENOMIC DNA]</scope>
    <source>
        <strain evidence="1 2">M4-8</strain>
    </source>
</reference>
<keyword evidence="2" id="KW-1185">Reference proteome</keyword>
<evidence type="ECO:0000313" key="1">
    <source>
        <dbReference type="EMBL" id="TXK04113.1"/>
    </source>
</evidence>
<dbReference type="EMBL" id="VRSW01000003">
    <property type="protein sequence ID" value="TXK04113.1"/>
    <property type="molecule type" value="Genomic_DNA"/>
</dbReference>
<comment type="caution">
    <text evidence="1">The sequence shown here is derived from an EMBL/GenBank/DDBJ whole genome shotgun (WGS) entry which is preliminary data.</text>
</comment>